<name>A0A0A9F1I4_ARUDO</name>
<evidence type="ECO:0000256" key="1">
    <source>
        <dbReference type="SAM" id="MobiDB-lite"/>
    </source>
</evidence>
<proteinExistence type="predicted"/>
<sequence>MVSGFGGARSGRDPKGSDGGEIGPGRRGRAGEMRCGHADGAIRFVGSEMRIVILPRPVSFHDLVDAEAMADDVPLRAAGTT</sequence>
<accession>A0A0A9F1I4</accession>
<protein>
    <submittedName>
        <fullName evidence="2">Uncharacterized protein</fullName>
    </submittedName>
</protein>
<organism evidence="2">
    <name type="scientific">Arundo donax</name>
    <name type="common">Giant reed</name>
    <name type="synonym">Donax arundinaceus</name>
    <dbReference type="NCBI Taxonomy" id="35708"/>
    <lineage>
        <taxon>Eukaryota</taxon>
        <taxon>Viridiplantae</taxon>
        <taxon>Streptophyta</taxon>
        <taxon>Embryophyta</taxon>
        <taxon>Tracheophyta</taxon>
        <taxon>Spermatophyta</taxon>
        <taxon>Magnoliopsida</taxon>
        <taxon>Liliopsida</taxon>
        <taxon>Poales</taxon>
        <taxon>Poaceae</taxon>
        <taxon>PACMAD clade</taxon>
        <taxon>Arundinoideae</taxon>
        <taxon>Arundineae</taxon>
        <taxon>Arundo</taxon>
    </lineage>
</organism>
<dbReference type="AlphaFoldDB" id="A0A0A9F1I4"/>
<reference evidence="2" key="1">
    <citation type="submission" date="2014-09" db="EMBL/GenBank/DDBJ databases">
        <authorList>
            <person name="Magalhaes I.L.F."/>
            <person name="Oliveira U."/>
            <person name="Santos F.R."/>
            <person name="Vidigal T.H.D.A."/>
            <person name="Brescovit A.D."/>
            <person name="Santos A.J."/>
        </authorList>
    </citation>
    <scope>NUCLEOTIDE SEQUENCE</scope>
    <source>
        <tissue evidence="2">Shoot tissue taken approximately 20 cm above the soil surface</tissue>
    </source>
</reference>
<dbReference type="EMBL" id="GBRH01193890">
    <property type="protein sequence ID" value="JAE04006.1"/>
    <property type="molecule type" value="Transcribed_RNA"/>
</dbReference>
<reference evidence="2" key="2">
    <citation type="journal article" date="2015" name="Data Brief">
        <title>Shoot transcriptome of the giant reed, Arundo donax.</title>
        <authorList>
            <person name="Barrero R.A."/>
            <person name="Guerrero F.D."/>
            <person name="Moolhuijzen P."/>
            <person name="Goolsby J.A."/>
            <person name="Tidwell J."/>
            <person name="Bellgard S.E."/>
            <person name="Bellgard M.I."/>
        </authorList>
    </citation>
    <scope>NUCLEOTIDE SEQUENCE</scope>
    <source>
        <tissue evidence="2">Shoot tissue taken approximately 20 cm above the soil surface</tissue>
    </source>
</reference>
<evidence type="ECO:0000313" key="2">
    <source>
        <dbReference type="EMBL" id="JAE04006.1"/>
    </source>
</evidence>
<feature type="region of interest" description="Disordered" evidence="1">
    <location>
        <begin position="1"/>
        <end position="34"/>
    </location>
</feature>